<dbReference type="PANTHER" id="PTHR26392:SF92">
    <property type="entry name" value="PROTEIN KINASE DOMAIN-CONTAINING PROTEIN"/>
    <property type="match status" value="1"/>
</dbReference>
<gene>
    <name evidence="6" type="ORF">DPMN_040705</name>
</gene>
<proteinExistence type="predicted"/>
<dbReference type="Pfam" id="PF00350">
    <property type="entry name" value="Dynamin_N"/>
    <property type="match status" value="1"/>
</dbReference>
<feature type="region of interest" description="Disordered" evidence="4">
    <location>
        <begin position="106"/>
        <end position="150"/>
    </location>
</feature>
<dbReference type="InterPro" id="IPR027417">
    <property type="entry name" value="P-loop_NTPase"/>
</dbReference>
<accession>A0A9D4CVI7</accession>
<organism evidence="6 7">
    <name type="scientific">Dreissena polymorpha</name>
    <name type="common">Zebra mussel</name>
    <name type="synonym">Mytilus polymorpha</name>
    <dbReference type="NCBI Taxonomy" id="45954"/>
    <lineage>
        <taxon>Eukaryota</taxon>
        <taxon>Metazoa</taxon>
        <taxon>Spiralia</taxon>
        <taxon>Lophotrochozoa</taxon>
        <taxon>Mollusca</taxon>
        <taxon>Bivalvia</taxon>
        <taxon>Autobranchia</taxon>
        <taxon>Heteroconchia</taxon>
        <taxon>Euheterodonta</taxon>
        <taxon>Imparidentia</taxon>
        <taxon>Neoheterodontei</taxon>
        <taxon>Myida</taxon>
        <taxon>Dreissenoidea</taxon>
        <taxon>Dreissenidae</taxon>
        <taxon>Dreissena</taxon>
    </lineage>
</organism>
<reference evidence="6" key="1">
    <citation type="journal article" date="2019" name="bioRxiv">
        <title>The Genome of the Zebra Mussel, Dreissena polymorpha: A Resource for Invasive Species Research.</title>
        <authorList>
            <person name="McCartney M.A."/>
            <person name="Auch B."/>
            <person name="Kono T."/>
            <person name="Mallez S."/>
            <person name="Zhang Y."/>
            <person name="Obille A."/>
            <person name="Becker A."/>
            <person name="Abrahante J.E."/>
            <person name="Garbe J."/>
            <person name="Badalamenti J.P."/>
            <person name="Herman A."/>
            <person name="Mangelson H."/>
            <person name="Liachko I."/>
            <person name="Sullivan S."/>
            <person name="Sone E.D."/>
            <person name="Koren S."/>
            <person name="Silverstein K.A.T."/>
            <person name="Beckman K.B."/>
            <person name="Gohl D.M."/>
        </authorList>
    </citation>
    <scope>NUCLEOTIDE SEQUENCE</scope>
    <source>
        <strain evidence="6">Duluth1</strain>
        <tissue evidence="6">Whole animal</tissue>
    </source>
</reference>
<sequence>MEAPHDADIYIKTEDKAASVERADVGTNYDAVDTVSVEGDSVTSVTTMEVDYTILDDKGVPSDNNLYSTTSDPGEDVDISEALTNHEHNETPVTVHGSVVSNTTSELNTGVNDTEFTSDMNASTNKPDRHQCPPGEDNMESGIASNPQSVSCQSDTVKVTASDPKEDTIYTNGDQYDAQQRESEHDSSVADFVANLTIDGAFDWLDERNIDHDLNSLDEMRLLIKRMIIQERNKALTTKHNVQQSLDSEMNEILIRDRQMKDDLAELYTTILDFVGHLTKDLQTSLSELYGDYVSKMSKYKKDLLEAECPIVVAGETSAGKSSFLNLLLGTDVLPYSLLCATSTICRVHPIAADAERYYVVHKADGTEHRQTIREHDVEALEKLKQEVTHRDAGTDYKCVDIYWQLPLLGNNSHVTIVDTPGVGECKLLSEKLFEYLPKAAAFIYVLNSANSGGVQEDRLVTIFNRLKLEEAKGGLFSFDPSCTMFVCNKWDIVEERERNQPGSEAQVWQDTVDKLKKHLPGFSWDRYMYKMSTTEASRYITSGIGYTGRYAALMGGLQKLILSSLTGNANIHYRWIGNFLEQIRKYVAARVNRARATEVEKKRMFEEVNTRLARLREDAGHVKKRLREFALVRCRNLASSLFAYLHNPDVQARIKLWTDLQAPVIEADDFDATKLKGERMIQARIMDEITKWEAGNQIVKTVQNELTHEFKLECKLLTEECTDIQNLIEGDIITPERRLSDFGKQNIEVKTSVFTTSEKVILIVAAPLWIPVVTAASLLFLPVGVGMLIKQTVQAKQQRKEYTKDKAKYMTIWTEQVIEDFFKESVIDKFISETYMSLFERKIKDLCEETIPAQIKADIQQVEQIQRDRRSSKTITREFKPIQITLQDIIGQLKLYGLKFVTKDLIDVAQIRRIREIGKGSFSTVYSALYPATGNCREVALKILTLRSADLYSQLTELECLRKLKQHENIVEFIGVCYSDRMPAITEGGSLETMSQHRLMFMFEICDQSLEDFIFKTQHLQCGHYDSKDRPTEALDFYVKAGVGIARGLAHIHASNFAHRDLKLANVLMSKGVVKVCDFGFAKHETDLSGTYTGTRTHMSPEILSGKPYTKKTDMYSLAIVLWELWYGRHAYSEDTYDTFDVGTLLDAIKEGTRPNCRERYAIPSNLVQLIERCWDGNPDVRPTAEEVTTDLQINNSEFHHCLVQKDEAIHTPPAKASDRHA</sequence>
<dbReference type="InterPro" id="IPR045063">
    <property type="entry name" value="Dynamin_N"/>
</dbReference>
<dbReference type="Pfam" id="PF00069">
    <property type="entry name" value="Pkinase"/>
    <property type="match status" value="1"/>
</dbReference>
<keyword evidence="2 3" id="KW-0067">ATP-binding</keyword>
<comment type="caution">
    <text evidence="6">The sequence shown here is derived from an EMBL/GenBank/DDBJ whole genome shotgun (WGS) entry which is preliminary data.</text>
</comment>
<dbReference type="AlphaFoldDB" id="A0A9D4CVI7"/>
<keyword evidence="7" id="KW-1185">Reference proteome</keyword>
<evidence type="ECO:0000256" key="2">
    <source>
        <dbReference type="ARBA" id="ARBA00022840"/>
    </source>
</evidence>
<dbReference type="SUPFAM" id="SSF52540">
    <property type="entry name" value="P-loop containing nucleoside triphosphate hydrolases"/>
    <property type="match status" value="1"/>
</dbReference>
<protein>
    <recommendedName>
        <fullName evidence="5">Protein kinase domain-containing protein</fullName>
    </recommendedName>
</protein>
<evidence type="ECO:0000259" key="5">
    <source>
        <dbReference type="PROSITE" id="PS50011"/>
    </source>
</evidence>
<dbReference type="InterPro" id="IPR017441">
    <property type="entry name" value="Protein_kinase_ATP_BS"/>
</dbReference>
<dbReference type="Proteomes" id="UP000828390">
    <property type="component" value="Unassembled WGS sequence"/>
</dbReference>
<dbReference type="InterPro" id="IPR008271">
    <property type="entry name" value="Ser/Thr_kinase_AS"/>
</dbReference>
<dbReference type="PROSITE" id="PS50011">
    <property type="entry name" value="PROTEIN_KINASE_DOM"/>
    <property type="match status" value="1"/>
</dbReference>
<name>A0A9D4CVI7_DREPO</name>
<feature type="binding site" evidence="3">
    <location>
        <position position="943"/>
    </location>
    <ligand>
        <name>ATP</name>
        <dbReference type="ChEBI" id="CHEBI:30616"/>
    </ligand>
</feature>
<evidence type="ECO:0000313" key="7">
    <source>
        <dbReference type="Proteomes" id="UP000828390"/>
    </source>
</evidence>
<keyword evidence="1 3" id="KW-0547">Nucleotide-binding</keyword>
<dbReference type="PROSITE" id="PS00107">
    <property type="entry name" value="PROTEIN_KINASE_ATP"/>
    <property type="match status" value="1"/>
</dbReference>
<feature type="domain" description="Protein kinase" evidence="5">
    <location>
        <begin position="912"/>
        <end position="1204"/>
    </location>
</feature>
<dbReference type="SUPFAM" id="SSF56112">
    <property type="entry name" value="Protein kinase-like (PK-like)"/>
    <property type="match status" value="1"/>
</dbReference>
<dbReference type="Gene3D" id="1.10.510.10">
    <property type="entry name" value="Transferase(Phosphotransferase) domain 1"/>
    <property type="match status" value="1"/>
</dbReference>
<dbReference type="GO" id="GO:0005524">
    <property type="term" value="F:ATP binding"/>
    <property type="evidence" value="ECO:0007669"/>
    <property type="project" value="UniProtKB-UniRule"/>
</dbReference>
<dbReference type="Gene3D" id="3.30.200.20">
    <property type="entry name" value="Phosphorylase Kinase, domain 1"/>
    <property type="match status" value="1"/>
</dbReference>
<dbReference type="PROSITE" id="PS00108">
    <property type="entry name" value="PROTEIN_KINASE_ST"/>
    <property type="match status" value="1"/>
</dbReference>
<dbReference type="PANTHER" id="PTHR26392">
    <property type="entry name" value="MITOGEN-ACTIVATED PROTEIN KINASE KINASE KINASE 7-RELATED"/>
    <property type="match status" value="1"/>
</dbReference>
<evidence type="ECO:0000313" key="6">
    <source>
        <dbReference type="EMBL" id="KAH3734266.1"/>
    </source>
</evidence>
<dbReference type="GO" id="GO:0004672">
    <property type="term" value="F:protein kinase activity"/>
    <property type="evidence" value="ECO:0007669"/>
    <property type="project" value="InterPro"/>
</dbReference>
<evidence type="ECO:0000256" key="4">
    <source>
        <dbReference type="SAM" id="MobiDB-lite"/>
    </source>
</evidence>
<dbReference type="Gene3D" id="3.40.50.300">
    <property type="entry name" value="P-loop containing nucleotide triphosphate hydrolases"/>
    <property type="match status" value="1"/>
</dbReference>
<feature type="compositionally biased region" description="Polar residues" evidence="4">
    <location>
        <begin position="106"/>
        <end position="125"/>
    </location>
</feature>
<dbReference type="InterPro" id="IPR011009">
    <property type="entry name" value="Kinase-like_dom_sf"/>
</dbReference>
<dbReference type="InterPro" id="IPR000719">
    <property type="entry name" value="Prot_kinase_dom"/>
</dbReference>
<evidence type="ECO:0000256" key="3">
    <source>
        <dbReference type="PROSITE-ProRule" id="PRU10141"/>
    </source>
</evidence>
<dbReference type="SMART" id="SM00220">
    <property type="entry name" value="S_TKc"/>
    <property type="match status" value="1"/>
</dbReference>
<reference evidence="6" key="2">
    <citation type="submission" date="2020-11" db="EMBL/GenBank/DDBJ databases">
        <authorList>
            <person name="McCartney M.A."/>
            <person name="Auch B."/>
            <person name="Kono T."/>
            <person name="Mallez S."/>
            <person name="Becker A."/>
            <person name="Gohl D.M."/>
            <person name="Silverstein K.A.T."/>
            <person name="Koren S."/>
            <person name="Bechman K.B."/>
            <person name="Herman A."/>
            <person name="Abrahante J.E."/>
            <person name="Garbe J."/>
        </authorList>
    </citation>
    <scope>NUCLEOTIDE SEQUENCE</scope>
    <source>
        <strain evidence="6">Duluth1</strain>
        <tissue evidence="6">Whole animal</tissue>
    </source>
</reference>
<evidence type="ECO:0000256" key="1">
    <source>
        <dbReference type="ARBA" id="ARBA00022741"/>
    </source>
</evidence>
<dbReference type="EMBL" id="JAIWYP010000011">
    <property type="protein sequence ID" value="KAH3734266.1"/>
    <property type="molecule type" value="Genomic_DNA"/>
</dbReference>